<keyword evidence="2" id="KW-0479">Metal-binding</keyword>
<accession>A0A0C9T9A7</accession>
<feature type="region of interest" description="Disordered" evidence="9">
    <location>
        <begin position="126"/>
        <end position="158"/>
    </location>
</feature>
<dbReference type="GO" id="GO:0003677">
    <property type="term" value="F:DNA binding"/>
    <property type="evidence" value="ECO:0007669"/>
    <property type="project" value="UniProtKB-KW"/>
</dbReference>
<protein>
    <submittedName>
        <fullName evidence="11">Unplaced genomic scaffold PLICRscaffold_16, whole genome shotgun sequence</fullName>
    </submittedName>
</protein>
<keyword evidence="5" id="KW-0238">DNA-binding</keyword>
<evidence type="ECO:0000313" key="11">
    <source>
        <dbReference type="EMBL" id="KII84828.1"/>
    </source>
</evidence>
<evidence type="ECO:0000256" key="2">
    <source>
        <dbReference type="ARBA" id="ARBA00022723"/>
    </source>
</evidence>
<dbReference type="PANTHER" id="PTHR31313">
    <property type="entry name" value="TY1 ENHANCER ACTIVATOR"/>
    <property type="match status" value="1"/>
</dbReference>
<dbReference type="InterPro" id="IPR007219">
    <property type="entry name" value="XnlR_reg_dom"/>
</dbReference>
<dbReference type="Pfam" id="PF04082">
    <property type="entry name" value="Fungal_trans"/>
    <property type="match status" value="1"/>
</dbReference>
<keyword evidence="12" id="KW-1185">Reference proteome</keyword>
<keyword evidence="6" id="KW-0804">Transcription</keyword>
<dbReference type="GO" id="GO:0006351">
    <property type="term" value="P:DNA-templated transcription"/>
    <property type="evidence" value="ECO:0007669"/>
    <property type="project" value="InterPro"/>
</dbReference>
<feature type="compositionally biased region" description="Basic residues" evidence="9">
    <location>
        <begin position="127"/>
        <end position="141"/>
    </location>
</feature>
<keyword evidence="8" id="KW-0175">Coiled coil</keyword>
<dbReference type="PROSITE" id="PS00463">
    <property type="entry name" value="ZN2_CY6_FUNGAL_1"/>
    <property type="match status" value="1"/>
</dbReference>
<gene>
    <name evidence="11" type="ORF">PLICRDRAFT_179162</name>
</gene>
<feature type="domain" description="Zn(2)-C6 fungal-type" evidence="10">
    <location>
        <begin position="43"/>
        <end position="77"/>
    </location>
</feature>
<evidence type="ECO:0000259" key="10">
    <source>
        <dbReference type="PROSITE" id="PS50048"/>
    </source>
</evidence>
<dbReference type="SUPFAM" id="SSF57701">
    <property type="entry name" value="Zn2/Cys6 DNA-binding domain"/>
    <property type="match status" value="1"/>
</dbReference>
<dbReference type="InterPro" id="IPR051615">
    <property type="entry name" value="Transcr_Regulatory_Elem"/>
</dbReference>
<dbReference type="PANTHER" id="PTHR31313:SF86">
    <property type="entry name" value="ZN(2)-C6 FUNGAL-TYPE DOMAIN-CONTAINING PROTEIN"/>
    <property type="match status" value="1"/>
</dbReference>
<evidence type="ECO:0000256" key="1">
    <source>
        <dbReference type="ARBA" id="ARBA00004123"/>
    </source>
</evidence>
<dbReference type="Proteomes" id="UP000053263">
    <property type="component" value="Unassembled WGS sequence"/>
</dbReference>
<dbReference type="CDD" id="cd12148">
    <property type="entry name" value="fungal_TF_MHR"/>
    <property type="match status" value="1"/>
</dbReference>
<evidence type="ECO:0000256" key="6">
    <source>
        <dbReference type="ARBA" id="ARBA00023163"/>
    </source>
</evidence>
<dbReference type="SMART" id="SM00066">
    <property type="entry name" value="GAL4"/>
    <property type="match status" value="1"/>
</dbReference>
<dbReference type="SMART" id="SM00906">
    <property type="entry name" value="Fungal_trans"/>
    <property type="match status" value="1"/>
</dbReference>
<dbReference type="EMBL" id="KN832569">
    <property type="protein sequence ID" value="KII84828.1"/>
    <property type="molecule type" value="Genomic_DNA"/>
</dbReference>
<dbReference type="InterPro" id="IPR036864">
    <property type="entry name" value="Zn2-C6_fun-type_DNA-bd_sf"/>
</dbReference>
<evidence type="ECO:0000256" key="9">
    <source>
        <dbReference type="SAM" id="MobiDB-lite"/>
    </source>
</evidence>
<evidence type="ECO:0000256" key="3">
    <source>
        <dbReference type="ARBA" id="ARBA00022833"/>
    </source>
</evidence>
<evidence type="ECO:0000256" key="8">
    <source>
        <dbReference type="SAM" id="Coils"/>
    </source>
</evidence>
<reference evidence="11 12" key="1">
    <citation type="submission" date="2014-06" db="EMBL/GenBank/DDBJ databases">
        <title>Evolutionary Origins and Diversification of the Mycorrhizal Mutualists.</title>
        <authorList>
            <consortium name="DOE Joint Genome Institute"/>
            <consortium name="Mycorrhizal Genomics Consortium"/>
            <person name="Kohler A."/>
            <person name="Kuo A."/>
            <person name="Nagy L.G."/>
            <person name="Floudas D."/>
            <person name="Copeland A."/>
            <person name="Barry K.W."/>
            <person name="Cichocki N."/>
            <person name="Veneault-Fourrey C."/>
            <person name="LaButti K."/>
            <person name="Lindquist E.A."/>
            <person name="Lipzen A."/>
            <person name="Lundell T."/>
            <person name="Morin E."/>
            <person name="Murat C."/>
            <person name="Riley R."/>
            <person name="Ohm R."/>
            <person name="Sun H."/>
            <person name="Tunlid A."/>
            <person name="Henrissat B."/>
            <person name="Grigoriev I.V."/>
            <person name="Hibbett D.S."/>
            <person name="Martin F."/>
        </authorList>
    </citation>
    <scope>NUCLEOTIDE SEQUENCE [LARGE SCALE GENOMIC DNA]</scope>
    <source>
        <strain evidence="11 12">FD-325 SS-3</strain>
    </source>
</reference>
<dbReference type="OrthoDB" id="2123952at2759"/>
<feature type="region of interest" description="Disordered" evidence="9">
    <location>
        <begin position="1"/>
        <end position="55"/>
    </location>
</feature>
<dbReference type="InterPro" id="IPR001138">
    <property type="entry name" value="Zn2Cys6_DnaBD"/>
</dbReference>
<name>A0A0C9T9A7_PLICR</name>
<dbReference type="AlphaFoldDB" id="A0A0C9T9A7"/>
<dbReference type="GO" id="GO:0000981">
    <property type="term" value="F:DNA-binding transcription factor activity, RNA polymerase II-specific"/>
    <property type="evidence" value="ECO:0007669"/>
    <property type="project" value="InterPro"/>
</dbReference>
<feature type="coiled-coil region" evidence="8">
    <location>
        <begin position="86"/>
        <end position="113"/>
    </location>
</feature>
<dbReference type="Gene3D" id="4.10.240.10">
    <property type="entry name" value="Zn(2)-C6 fungal-type DNA-binding domain"/>
    <property type="match status" value="1"/>
</dbReference>
<proteinExistence type="predicted"/>
<feature type="compositionally biased region" description="Polar residues" evidence="9">
    <location>
        <begin position="1"/>
        <end position="31"/>
    </location>
</feature>
<keyword evidence="3" id="KW-0862">Zinc</keyword>
<dbReference type="HOGENOM" id="CLU_361345_0_0_1"/>
<feature type="region of interest" description="Disordered" evidence="9">
    <location>
        <begin position="635"/>
        <end position="695"/>
    </location>
</feature>
<dbReference type="GO" id="GO:0008270">
    <property type="term" value="F:zinc ion binding"/>
    <property type="evidence" value="ECO:0007669"/>
    <property type="project" value="InterPro"/>
</dbReference>
<sequence length="774" mass="85738">MSSASTSTHGASPGQNPATPGQNEVEGSSKQAPVRTKRRYGASCEECRRRKRRCPGRDPQGISLCTFCSESGIQCVYPKPGEVSRIDEVHAEVAELRALLHSLAEANDDARESMLVGWITAEEKSSAKRKSARRKQPAKRARTVDSGSESESLHQVEEVDPVDSLIDPTTAPRLRLSLIETIPREETSAVTAEDAAVRLSSAQVQREVENYVFGQFTYGLDANGPSAEEKIQLLDSYFSWQNPRYEICDRRILETAMHTGDATRFSPFLIWSLYAHSARHLSTLRGREDSYAAMAHFLLAAELTKPSSIPTLQGLLLLATHDAARGRYSQAWYLTGLALAMLTDLGCDLANGVPLDHESSVHLDDEELSIRRRIFWAAFSWDKILSLALSRPPALRSKPHQPSLPDLDLRPSEKWTPVLVDNNCPPTLFTYRPQESYELVCFRESCRVYQFLDDILANIYSKPRQRPLQIRNFVQQIRDRMITWQAQVSPNILLDADCLPSISPPPHVVGFNLLVRLTWILLYRPFFESALDGPSAIPYAAFACQQSAREIGSLFAMYEAVFPLSRLSYILVFAAFCAATIDLSLIRSKEQAEAHALLPRLALASRVLSAGSTNIPGMKESIALLRRHLDITLNQSSPSPSALPKYTAPSPSYTVPSPNYAAPSPSSGRSGVAPPQVPPQRLRVSPGTWRPNTLESPVFSPLESAYVTDSLGYSPAPTTPMPNLAYWPPTPADFALQPDPRAAMPVPGHAPLEQDQSAWPLWGVFWEDSRTGER</sequence>
<evidence type="ECO:0000313" key="12">
    <source>
        <dbReference type="Proteomes" id="UP000053263"/>
    </source>
</evidence>
<evidence type="ECO:0000256" key="4">
    <source>
        <dbReference type="ARBA" id="ARBA00023015"/>
    </source>
</evidence>
<comment type="subcellular location">
    <subcellularLocation>
        <location evidence="1">Nucleus</location>
    </subcellularLocation>
</comment>
<evidence type="ECO:0000256" key="7">
    <source>
        <dbReference type="ARBA" id="ARBA00023242"/>
    </source>
</evidence>
<evidence type="ECO:0000256" key="5">
    <source>
        <dbReference type="ARBA" id="ARBA00023125"/>
    </source>
</evidence>
<organism evidence="11 12">
    <name type="scientific">Plicaturopsis crispa FD-325 SS-3</name>
    <dbReference type="NCBI Taxonomy" id="944288"/>
    <lineage>
        <taxon>Eukaryota</taxon>
        <taxon>Fungi</taxon>
        <taxon>Dikarya</taxon>
        <taxon>Basidiomycota</taxon>
        <taxon>Agaricomycotina</taxon>
        <taxon>Agaricomycetes</taxon>
        <taxon>Agaricomycetidae</taxon>
        <taxon>Amylocorticiales</taxon>
        <taxon>Amylocorticiaceae</taxon>
        <taxon>Plicatura</taxon>
        <taxon>Plicaturopsis crispa</taxon>
    </lineage>
</organism>
<feature type="compositionally biased region" description="Low complexity" evidence="9">
    <location>
        <begin position="656"/>
        <end position="667"/>
    </location>
</feature>
<keyword evidence="4" id="KW-0805">Transcription regulation</keyword>
<dbReference type="GO" id="GO:0005634">
    <property type="term" value="C:nucleus"/>
    <property type="evidence" value="ECO:0007669"/>
    <property type="project" value="UniProtKB-SubCell"/>
</dbReference>
<keyword evidence="7" id="KW-0539">Nucleus</keyword>
<dbReference type="Pfam" id="PF00172">
    <property type="entry name" value="Zn_clus"/>
    <property type="match status" value="1"/>
</dbReference>
<dbReference type="PROSITE" id="PS50048">
    <property type="entry name" value="ZN2_CY6_FUNGAL_2"/>
    <property type="match status" value="1"/>
</dbReference>